<dbReference type="PANTHER" id="PTHR10373:SF32">
    <property type="entry name" value="TRANSCRIPTION FACTOR 7-LIKE 2"/>
    <property type="match status" value="1"/>
</dbReference>
<dbReference type="InterPro" id="IPR036910">
    <property type="entry name" value="HMG_box_dom_sf"/>
</dbReference>
<dbReference type="SMART" id="SM00398">
    <property type="entry name" value="HMG"/>
    <property type="match status" value="1"/>
</dbReference>
<evidence type="ECO:0000256" key="11">
    <source>
        <dbReference type="SAM" id="MobiDB-lite"/>
    </source>
</evidence>
<feature type="compositionally biased region" description="Low complexity" evidence="11">
    <location>
        <begin position="551"/>
        <end position="579"/>
    </location>
</feature>
<feature type="DNA-binding region" description="HMG box" evidence="10">
    <location>
        <begin position="332"/>
        <end position="400"/>
    </location>
</feature>
<dbReference type="CTD" id="6934"/>
<evidence type="ECO:0000256" key="7">
    <source>
        <dbReference type="ARBA" id="ARBA00023159"/>
    </source>
</evidence>
<evidence type="ECO:0000256" key="3">
    <source>
        <dbReference type="ARBA" id="ARBA00022491"/>
    </source>
</evidence>
<feature type="region of interest" description="Disordered" evidence="11">
    <location>
        <begin position="529"/>
        <end position="594"/>
    </location>
</feature>
<feature type="compositionally biased region" description="Gly residues" evidence="11">
    <location>
        <begin position="1"/>
        <end position="11"/>
    </location>
</feature>
<keyword evidence="8" id="KW-0804">Transcription</keyword>
<evidence type="ECO:0000313" key="13">
    <source>
        <dbReference type="Proteomes" id="UP001652622"/>
    </source>
</evidence>
<feature type="compositionally biased region" description="Basic and acidic residues" evidence="11">
    <location>
        <begin position="19"/>
        <end position="43"/>
    </location>
</feature>
<gene>
    <name evidence="14" type="primary">TCF7L2</name>
</gene>
<feature type="region of interest" description="Disordered" evidence="11">
    <location>
        <begin position="301"/>
        <end position="332"/>
    </location>
</feature>
<evidence type="ECO:0000256" key="6">
    <source>
        <dbReference type="ARBA" id="ARBA00023125"/>
    </source>
</evidence>
<dbReference type="GO" id="GO:0060070">
    <property type="term" value="P:canonical Wnt signaling pathway"/>
    <property type="evidence" value="ECO:0007669"/>
    <property type="project" value="TreeGrafter"/>
</dbReference>
<keyword evidence="6 10" id="KW-0238">DNA-binding</keyword>
<dbReference type="InterPro" id="IPR027397">
    <property type="entry name" value="Catenin-bd_sf"/>
</dbReference>
<evidence type="ECO:0000256" key="1">
    <source>
        <dbReference type="ARBA" id="ARBA00004123"/>
    </source>
</evidence>
<comment type="subcellular location">
    <subcellularLocation>
        <location evidence="1">Nucleus</location>
    </subcellularLocation>
</comment>
<dbReference type="Gene3D" id="1.10.30.10">
    <property type="entry name" value="High mobility group box domain"/>
    <property type="match status" value="1"/>
</dbReference>
<dbReference type="OrthoDB" id="2307332at2759"/>
<dbReference type="SMART" id="SM01366">
    <property type="entry name" value="c-clamp"/>
    <property type="match status" value="1"/>
</dbReference>
<feature type="compositionally biased region" description="Basic and acidic residues" evidence="11">
    <location>
        <begin position="63"/>
        <end position="91"/>
    </location>
</feature>
<dbReference type="InterPro" id="IPR009071">
    <property type="entry name" value="HMG_box_dom"/>
</dbReference>
<dbReference type="GeneID" id="117678715"/>
<feature type="domain" description="HMG box" evidence="12">
    <location>
        <begin position="332"/>
        <end position="400"/>
    </location>
</feature>
<keyword evidence="4" id="KW-0879">Wnt signaling pathway</keyword>
<evidence type="ECO:0000256" key="4">
    <source>
        <dbReference type="ARBA" id="ARBA00022687"/>
    </source>
</evidence>
<dbReference type="InterPro" id="IPR013558">
    <property type="entry name" value="CTNNB1-bd_N"/>
</dbReference>
<feature type="region of interest" description="Disordered" evidence="11">
    <location>
        <begin position="463"/>
        <end position="503"/>
    </location>
</feature>
<dbReference type="InterPro" id="IPR024940">
    <property type="entry name" value="TCF/LEF"/>
</dbReference>
<evidence type="ECO:0000256" key="2">
    <source>
        <dbReference type="ARBA" id="ARBA00006569"/>
    </source>
</evidence>
<organism evidence="13 14">
    <name type="scientific">Pantherophis guttatus</name>
    <name type="common">Corn snake</name>
    <name type="synonym">Elaphe guttata</name>
    <dbReference type="NCBI Taxonomy" id="94885"/>
    <lineage>
        <taxon>Eukaryota</taxon>
        <taxon>Metazoa</taxon>
        <taxon>Chordata</taxon>
        <taxon>Craniata</taxon>
        <taxon>Vertebrata</taxon>
        <taxon>Euteleostomi</taxon>
        <taxon>Lepidosauria</taxon>
        <taxon>Squamata</taxon>
        <taxon>Bifurcata</taxon>
        <taxon>Unidentata</taxon>
        <taxon>Episquamata</taxon>
        <taxon>Toxicofera</taxon>
        <taxon>Serpentes</taxon>
        <taxon>Colubroidea</taxon>
        <taxon>Colubridae</taxon>
        <taxon>Colubrinae</taxon>
        <taxon>Pantherophis</taxon>
    </lineage>
</organism>
<feature type="compositionally biased region" description="Basic and acidic residues" evidence="11">
    <location>
        <begin position="317"/>
        <end position="328"/>
    </location>
</feature>
<dbReference type="FunFam" id="1.10.30.10:FF:000001">
    <property type="entry name" value="transcription factor 7 isoform X2"/>
    <property type="match status" value="1"/>
</dbReference>
<keyword evidence="7" id="KW-0010">Activator</keyword>
<proteinExistence type="inferred from homology"/>
<dbReference type="FunFam" id="4.10.900.10:FF:000002">
    <property type="entry name" value="transcription factor 7-like 2 isoform X1"/>
    <property type="match status" value="1"/>
</dbReference>
<feature type="region of interest" description="Disordered" evidence="11">
    <location>
        <begin position="407"/>
        <end position="429"/>
    </location>
</feature>
<keyword evidence="13" id="KW-1185">Reference proteome</keyword>
<dbReference type="GO" id="GO:0000978">
    <property type="term" value="F:RNA polymerase II cis-regulatory region sequence-specific DNA binding"/>
    <property type="evidence" value="ECO:0007669"/>
    <property type="project" value="TreeGrafter"/>
</dbReference>
<dbReference type="Gene3D" id="4.10.900.10">
    <property type="entry name" value="TCF3-CBD (Catenin binding domain)"/>
    <property type="match status" value="1"/>
</dbReference>
<dbReference type="GO" id="GO:1990907">
    <property type="term" value="C:beta-catenin-TCF complex"/>
    <property type="evidence" value="ECO:0007669"/>
    <property type="project" value="TreeGrafter"/>
</dbReference>
<keyword evidence="9 10" id="KW-0539">Nucleus</keyword>
<evidence type="ECO:0000259" key="12">
    <source>
        <dbReference type="PROSITE" id="PS50118"/>
    </source>
</evidence>
<feature type="compositionally biased region" description="Polar residues" evidence="11">
    <location>
        <begin position="301"/>
        <end position="310"/>
    </location>
</feature>
<dbReference type="GO" id="GO:0071664">
    <property type="term" value="C:catenin-TCF7L2 complex"/>
    <property type="evidence" value="ECO:0007669"/>
    <property type="project" value="TreeGrafter"/>
</dbReference>
<dbReference type="SUPFAM" id="SSF47095">
    <property type="entry name" value="HMG-box"/>
    <property type="match status" value="1"/>
</dbReference>
<evidence type="ECO:0000256" key="5">
    <source>
        <dbReference type="ARBA" id="ARBA00023015"/>
    </source>
</evidence>
<name>A0A6P9DU56_PANGU</name>
<feature type="compositionally biased region" description="Polar residues" evidence="11">
    <location>
        <begin position="47"/>
        <end position="57"/>
    </location>
</feature>
<protein>
    <submittedName>
        <fullName evidence="14">Transcription factor 7-like 2 isoform X9</fullName>
    </submittedName>
</protein>
<keyword evidence="5" id="KW-0805">Transcription regulation</keyword>
<feature type="region of interest" description="Disordered" evidence="11">
    <location>
        <begin position="1"/>
        <end position="96"/>
    </location>
</feature>
<sequence length="594" mass="65109">MPQLNGGGGDDLGANDELISFKDEGEQEEKISENSSAERDLADVKSSLVNESETNQNSSSDSEAERRPPPRSESFRDKSRESLEEAAKRQDGGLFKGPPYPGYPFIMIPDLSGPYLPNGSLSPTARTYLQMKWPLLDVQAGSLQSRQALKDARSPSPAHIVSNKVPVVQHPHHVHPLTPLITYSNEHFTPGNPPPHLPADVDPKTGIPRPPHPPDISPYYPLSPGTVGQIPHPLGWLVPQQGQPVYPITTGGFRHPYPTALTVNASMSSFISSRFPPHMVPPHHSLHTTGIPHPAIVTPTVKQESSQNDVGSLHSSKHQDSKKEEEKKKPHIKKPLNAFMLYMKEMRAKVVAECTLKESAAINQILGRRWHALSREEQAKYYELARKERQLHMQLYPGWSARDNYVGGYGKKKKRKRDKQPGETNDLSAPKKCRARFGLDQQNNWCGPCRRKKKCVRYIQGEGSCVSPPSSDGSLLDSPPSSPNMVASPTRDSKPQTEQTQPLSLTLKPDPLAHLSMMPPQTSSIILTESSTGKSNGLPASNCQNGALDHQSATLQQSAPASSLAQPSTSSLHSHNSLSGTQPQPLSLVTKSLE</sequence>
<evidence type="ECO:0000256" key="10">
    <source>
        <dbReference type="PROSITE-ProRule" id="PRU00267"/>
    </source>
</evidence>
<dbReference type="Pfam" id="PF00505">
    <property type="entry name" value="HMG_box"/>
    <property type="match status" value="1"/>
</dbReference>
<dbReference type="PROSITE" id="PS50118">
    <property type="entry name" value="HMG_BOX_2"/>
    <property type="match status" value="1"/>
</dbReference>
<dbReference type="GO" id="GO:0000785">
    <property type="term" value="C:chromatin"/>
    <property type="evidence" value="ECO:0007669"/>
    <property type="project" value="TreeGrafter"/>
</dbReference>
<evidence type="ECO:0000313" key="14">
    <source>
        <dbReference type="RefSeq" id="XP_034296021.1"/>
    </source>
</evidence>
<feature type="compositionally biased region" description="Polar residues" evidence="11">
    <location>
        <begin position="580"/>
        <end position="594"/>
    </location>
</feature>
<feature type="compositionally biased region" description="Low complexity" evidence="11">
    <location>
        <begin position="467"/>
        <end position="479"/>
    </location>
</feature>
<evidence type="ECO:0000256" key="9">
    <source>
        <dbReference type="ARBA" id="ARBA00023242"/>
    </source>
</evidence>
<dbReference type="AlphaFoldDB" id="A0A6P9DU56"/>
<dbReference type="CDD" id="cd21996">
    <property type="entry name" value="HMG-box_TCF7-like"/>
    <property type="match status" value="1"/>
</dbReference>
<reference evidence="14" key="1">
    <citation type="submission" date="2025-08" db="UniProtKB">
        <authorList>
            <consortium name="RefSeq"/>
        </authorList>
    </citation>
    <scope>IDENTIFICATION</scope>
    <source>
        <tissue evidence="14">Blood</tissue>
    </source>
</reference>
<keyword evidence="3" id="KW-0678">Repressor</keyword>
<dbReference type="Proteomes" id="UP001652622">
    <property type="component" value="Unplaced"/>
</dbReference>
<dbReference type="GO" id="GO:0000981">
    <property type="term" value="F:DNA-binding transcription factor activity, RNA polymerase II-specific"/>
    <property type="evidence" value="ECO:0007669"/>
    <property type="project" value="TreeGrafter"/>
</dbReference>
<evidence type="ECO:0000256" key="8">
    <source>
        <dbReference type="ARBA" id="ARBA00023163"/>
    </source>
</evidence>
<dbReference type="PANTHER" id="PTHR10373">
    <property type="entry name" value="TRANSCRIPTION FACTOR 7 FAMILY MEMBER"/>
    <property type="match status" value="1"/>
</dbReference>
<accession>A0A6P9DU56</accession>
<dbReference type="Pfam" id="PF08347">
    <property type="entry name" value="CTNNB1_binding"/>
    <property type="match status" value="1"/>
</dbReference>
<dbReference type="RefSeq" id="XP_034296021.1">
    <property type="nucleotide sequence ID" value="XM_034440130.1"/>
</dbReference>
<comment type="similarity">
    <text evidence="2">Belongs to the TCF/LEF family.</text>
</comment>
<feature type="compositionally biased region" description="Polar residues" evidence="11">
    <location>
        <begin position="529"/>
        <end position="545"/>
    </location>
</feature>